<dbReference type="Proteomes" id="UP000887578">
    <property type="component" value="Unplaced"/>
</dbReference>
<feature type="transmembrane region" description="Helical" evidence="1">
    <location>
        <begin position="7"/>
        <end position="32"/>
    </location>
</feature>
<accession>A0A914Q925</accession>
<keyword evidence="1" id="KW-0472">Membrane</keyword>
<evidence type="ECO:0000313" key="2">
    <source>
        <dbReference type="Proteomes" id="UP000887578"/>
    </source>
</evidence>
<keyword evidence="1" id="KW-0812">Transmembrane</keyword>
<protein>
    <submittedName>
        <fullName evidence="3">Uncharacterized protein</fullName>
    </submittedName>
</protein>
<proteinExistence type="predicted"/>
<sequence>MPITKKRIAIIVAAAVAACLVIAGIVVTIVLVTRKSKDSSESTTTLATSISTTTTRSTVELTILISLCVGEKQPQRYKRSDYAENVNTTNKILQGVVENLKDDINSGKLAIIFEPFTDQLLDATETYYEYDIIKNEINNLTSYQTTFNGNPNQTRF</sequence>
<dbReference type="PROSITE" id="PS51257">
    <property type="entry name" value="PROKAR_LIPOPROTEIN"/>
    <property type="match status" value="1"/>
</dbReference>
<evidence type="ECO:0000313" key="3">
    <source>
        <dbReference type="WBParaSite" id="PDA_v2.g28000.t1"/>
    </source>
</evidence>
<dbReference type="WBParaSite" id="PDA_v2.g28000.t1">
    <property type="protein sequence ID" value="PDA_v2.g28000.t1"/>
    <property type="gene ID" value="PDA_v2.g28000"/>
</dbReference>
<keyword evidence="2" id="KW-1185">Reference proteome</keyword>
<name>A0A914Q925_9BILA</name>
<organism evidence="2 3">
    <name type="scientific">Panagrolaimus davidi</name>
    <dbReference type="NCBI Taxonomy" id="227884"/>
    <lineage>
        <taxon>Eukaryota</taxon>
        <taxon>Metazoa</taxon>
        <taxon>Ecdysozoa</taxon>
        <taxon>Nematoda</taxon>
        <taxon>Chromadorea</taxon>
        <taxon>Rhabditida</taxon>
        <taxon>Tylenchina</taxon>
        <taxon>Panagrolaimomorpha</taxon>
        <taxon>Panagrolaimoidea</taxon>
        <taxon>Panagrolaimidae</taxon>
        <taxon>Panagrolaimus</taxon>
    </lineage>
</organism>
<keyword evidence="1" id="KW-1133">Transmembrane helix</keyword>
<reference evidence="3" key="1">
    <citation type="submission" date="2022-11" db="UniProtKB">
        <authorList>
            <consortium name="WormBaseParasite"/>
        </authorList>
    </citation>
    <scope>IDENTIFICATION</scope>
</reference>
<evidence type="ECO:0000256" key="1">
    <source>
        <dbReference type="SAM" id="Phobius"/>
    </source>
</evidence>
<dbReference type="AlphaFoldDB" id="A0A914Q925"/>